<proteinExistence type="predicted"/>
<reference evidence="1" key="1">
    <citation type="submission" date="2019-08" db="EMBL/GenBank/DDBJ databases">
        <authorList>
            <person name="Kucharzyk K."/>
            <person name="Murdoch R.W."/>
            <person name="Higgins S."/>
            <person name="Loffler F."/>
        </authorList>
    </citation>
    <scope>NUCLEOTIDE SEQUENCE</scope>
</reference>
<protein>
    <submittedName>
        <fullName evidence="1">Uncharacterized protein</fullName>
    </submittedName>
</protein>
<dbReference type="AlphaFoldDB" id="A0A645GFP6"/>
<evidence type="ECO:0000313" key="1">
    <source>
        <dbReference type="EMBL" id="MPN25751.1"/>
    </source>
</evidence>
<accession>A0A645GFP6</accession>
<gene>
    <name evidence="1" type="ORF">SDC9_173166</name>
</gene>
<name>A0A645GFP6_9ZZZZ</name>
<sequence>MDGIGSQAERAEILSNVIRNEEVWSLLRSGNEEGAYEIVCRTVKL</sequence>
<organism evidence="1">
    <name type="scientific">bioreactor metagenome</name>
    <dbReference type="NCBI Taxonomy" id="1076179"/>
    <lineage>
        <taxon>unclassified sequences</taxon>
        <taxon>metagenomes</taxon>
        <taxon>ecological metagenomes</taxon>
    </lineage>
</organism>
<dbReference type="EMBL" id="VSSQ01075033">
    <property type="protein sequence ID" value="MPN25751.1"/>
    <property type="molecule type" value="Genomic_DNA"/>
</dbReference>
<comment type="caution">
    <text evidence="1">The sequence shown here is derived from an EMBL/GenBank/DDBJ whole genome shotgun (WGS) entry which is preliminary data.</text>
</comment>